<keyword evidence="2" id="KW-0812">Transmembrane</keyword>
<name>A0A1I7XP61_HETBA</name>
<proteinExistence type="predicted"/>
<dbReference type="CDD" id="cd00325">
    <property type="entry name" value="chitinase_GH19"/>
    <property type="match status" value="1"/>
</dbReference>
<sequence>MLDASQLRVEDLRRRLDDSLATFQRSASLRDKKVRGLHVFKQNRIETVIEISQPGVRPRLDRILVSVSPLNVICDGNTGGDLATSPAESTDSGVCLSPLMSPVGKHSPFYQYSEENRLCMRQRSVSECGDWSCSGIKGILKKPKRNTRFTRSISECHTSENDEVHLSLMRSPTTEVDESVDENQVDKIESEVPARKKHVSFSEKVQERRFKVGQCILSQSKKNEKKRQQKKRKEVERQRSMSEDSDGPTENIDDVIGARLIGKLDDEAKPCVRSTRQDSGFVDGDDISPPTILTQTPEEGWKNVLRQQRKTMQKRPCRRAHTFISLLAAVLAGGVASAAASDGMQSTFVLYYAYFLMALVHEAFVTFYQWDNRKFNTETQNAMQHHITEGTVMSALETARSNTTVDQDDFLYIYPKPFILDESGESVLYLQNIHVFEWIALRFLFRLFEINIKLIKFVIHLKMPHFFRVLVSVPRSYYIYPQKVIIPPQRSATDLFPKANIGLGTHKCLPYSYDSFIIAARYFPEFGAESPNKIYSREEHHRRDVAAFFAHVLQETGENDLSIYKKDPLLDFWYPCNGDTEVHTNITYYKGCYFGRGALQVITKMDPPLAMLASLWFYMTPQPPKPSMHNIVVAKDRFRSRTKRLLHFFPLLLAKLVRSNAPQQLPPSKIAGFLEPGPCLMALSPPPLWEFLRLSKALRKPLSTSGWTRPELPSGKGR</sequence>
<feature type="compositionally biased region" description="Basic and acidic residues" evidence="1">
    <location>
        <begin position="184"/>
        <end position="200"/>
    </location>
</feature>
<feature type="compositionally biased region" description="Acidic residues" evidence="1">
    <location>
        <begin position="243"/>
        <end position="253"/>
    </location>
</feature>
<dbReference type="Proteomes" id="UP000095283">
    <property type="component" value="Unplaced"/>
</dbReference>
<evidence type="ECO:0000313" key="4">
    <source>
        <dbReference type="WBParaSite" id="Hba_19322"/>
    </source>
</evidence>
<protein>
    <submittedName>
        <fullName evidence="4">Transmembrane protein</fullName>
    </submittedName>
</protein>
<dbReference type="AlphaFoldDB" id="A0A1I7XP61"/>
<keyword evidence="3" id="KW-1185">Reference proteome</keyword>
<dbReference type="WBParaSite" id="Hba_19322">
    <property type="protein sequence ID" value="Hba_19322"/>
    <property type="gene ID" value="Hba_19322"/>
</dbReference>
<feature type="region of interest" description="Disordered" evidence="1">
    <location>
        <begin position="168"/>
        <end position="200"/>
    </location>
</feature>
<dbReference type="InterPro" id="IPR023346">
    <property type="entry name" value="Lysozyme-like_dom_sf"/>
</dbReference>
<feature type="transmembrane region" description="Helical" evidence="2">
    <location>
        <begin position="351"/>
        <end position="370"/>
    </location>
</feature>
<reference evidence="4" key="1">
    <citation type="submission" date="2016-11" db="UniProtKB">
        <authorList>
            <consortium name="WormBaseParasite"/>
        </authorList>
    </citation>
    <scope>IDENTIFICATION</scope>
</reference>
<organism evidence="3 4">
    <name type="scientific">Heterorhabditis bacteriophora</name>
    <name type="common">Entomopathogenic nematode worm</name>
    <dbReference type="NCBI Taxonomy" id="37862"/>
    <lineage>
        <taxon>Eukaryota</taxon>
        <taxon>Metazoa</taxon>
        <taxon>Ecdysozoa</taxon>
        <taxon>Nematoda</taxon>
        <taxon>Chromadorea</taxon>
        <taxon>Rhabditida</taxon>
        <taxon>Rhabditina</taxon>
        <taxon>Rhabditomorpha</taxon>
        <taxon>Strongyloidea</taxon>
        <taxon>Heterorhabditidae</taxon>
        <taxon>Heterorhabditis</taxon>
    </lineage>
</organism>
<accession>A0A1I7XP61</accession>
<dbReference type="SUPFAM" id="SSF53955">
    <property type="entry name" value="Lysozyme-like"/>
    <property type="match status" value="1"/>
</dbReference>
<dbReference type="Gene3D" id="1.10.530.10">
    <property type="match status" value="1"/>
</dbReference>
<keyword evidence="2" id="KW-0472">Membrane</keyword>
<keyword evidence="2" id="KW-1133">Transmembrane helix</keyword>
<evidence type="ECO:0000256" key="2">
    <source>
        <dbReference type="SAM" id="Phobius"/>
    </source>
</evidence>
<dbReference type="PANTHER" id="PTHR47836">
    <property type="entry name" value="PROTEIN CBG09520-RELATED"/>
    <property type="match status" value="1"/>
</dbReference>
<feature type="compositionally biased region" description="Basic and acidic residues" evidence="1">
    <location>
        <begin position="233"/>
        <end position="242"/>
    </location>
</feature>
<dbReference type="PANTHER" id="PTHR47836:SF1">
    <property type="entry name" value="GLYCO_HYDRO_19_CAT DOMAIN-CONTAINING PROTEIN"/>
    <property type="match status" value="1"/>
</dbReference>
<evidence type="ECO:0000256" key="1">
    <source>
        <dbReference type="SAM" id="MobiDB-lite"/>
    </source>
</evidence>
<feature type="region of interest" description="Disordered" evidence="1">
    <location>
        <begin position="271"/>
        <end position="295"/>
    </location>
</feature>
<feature type="transmembrane region" description="Helical" evidence="2">
    <location>
        <begin position="320"/>
        <end position="339"/>
    </location>
</feature>
<evidence type="ECO:0000313" key="3">
    <source>
        <dbReference type="Proteomes" id="UP000095283"/>
    </source>
</evidence>
<feature type="region of interest" description="Disordered" evidence="1">
    <location>
        <begin position="216"/>
        <end position="254"/>
    </location>
</feature>
<feature type="compositionally biased region" description="Basic residues" evidence="1">
    <location>
        <begin position="223"/>
        <end position="232"/>
    </location>
</feature>